<accession>A0A895Y643</accession>
<keyword evidence="3" id="KW-1185">Reference proteome</keyword>
<feature type="domain" description="HTH cro/C1-type" evidence="1">
    <location>
        <begin position="15"/>
        <end position="68"/>
    </location>
</feature>
<dbReference type="AlphaFoldDB" id="A0A895Y643"/>
<dbReference type="SUPFAM" id="SSF47413">
    <property type="entry name" value="lambda repressor-like DNA-binding domains"/>
    <property type="match status" value="1"/>
</dbReference>
<dbReference type="InterPro" id="IPR001387">
    <property type="entry name" value="Cro/C1-type_HTH"/>
</dbReference>
<dbReference type="Gene3D" id="1.10.260.40">
    <property type="entry name" value="lambda repressor-like DNA-binding domains"/>
    <property type="match status" value="1"/>
</dbReference>
<reference evidence="2" key="1">
    <citation type="submission" date="2021-02" db="EMBL/GenBank/DDBJ databases">
        <title>Natrosporangium hydrolyticum gen. nov., sp. nov, a haloalkaliphilic actinobacterium from a soda solonchak soil.</title>
        <authorList>
            <person name="Sorokin D.Y."/>
            <person name="Khijniak T.V."/>
            <person name="Zakharycheva A.P."/>
            <person name="Boueva O.V."/>
            <person name="Ariskina E.V."/>
            <person name="Hahnke R.L."/>
            <person name="Bunk B."/>
            <person name="Sproer C."/>
            <person name="Schumann P."/>
            <person name="Evtushenko L.I."/>
            <person name="Kublanov I.V."/>
        </authorList>
    </citation>
    <scope>NUCLEOTIDE SEQUENCE</scope>
    <source>
        <strain evidence="2">DSM 106523</strain>
    </source>
</reference>
<dbReference type="PROSITE" id="PS50943">
    <property type="entry name" value="HTH_CROC1"/>
    <property type="match status" value="1"/>
</dbReference>
<dbReference type="GO" id="GO:0003677">
    <property type="term" value="F:DNA binding"/>
    <property type="evidence" value="ECO:0007669"/>
    <property type="project" value="InterPro"/>
</dbReference>
<dbReference type="Proteomes" id="UP000662857">
    <property type="component" value="Chromosome"/>
</dbReference>
<evidence type="ECO:0000313" key="3">
    <source>
        <dbReference type="Proteomes" id="UP000662857"/>
    </source>
</evidence>
<proteinExistence type="predicted"/>
<dbReference type="EMBL" id="CP070499">
    <property type="protein sequence ID" value="QSB12851.1"/>
    <property type="molecule type" value="Genomic_DNA"/>
</dbReference>
<dbReference type="SMART" id="SM00530">
    <property type="entry name" value="HTH_XRE"/>
    <property type="match status" value="1"/>
</dbReference>
<sequence length="398" mass="44042">MPRRTFTDPRFPAMLREIRQQRGMSLRDLYNASYVGRSTISQLETGKTQPTPSTVRALDSALEAKGQLMALVSEREETEPATGLWETAELMNRLRASDVSPAVVEGIHATVYAMCCDYGWQDAQQLRAEGLRWLREVDRLLRSPVGLRAHRELLVAAGWLALLVGCIEYDLQMRASAEATRTAALELATEVGHGEIAAWAWEMSSWFALTQGRYRDVVTAADAGMGAAGEHTAAVQLAGQAAKAHARMGDPAAVEQALTVGRQLLDRHQPPSRPDHHFVVDPDKWDFYAMDAYRLVRRDDLAAHHALRVIELGTAADGTEKAPMRMAEARLTLSTVAARAGELEQAVAVGLEAFQSRRRSMPTLLMVAQEVGQELQRQHREGRPVQDFRAALRDLSNS</sequence>
<organism evidence="2 3">
    <name type="scientific">Natronosporangium hydrolyticum</name>
    <dbReference type="NCBI Taxonomy" id="2811111"/>
    <lineage>
        <taxon>Bacteria</taxon>
        <taxon>Bacillati</taxon>
        <taxon>Actinomycetota</taxon>
        <taxon>Actinomycetes</taxon>
        <taxon>Micromonosporales</taxon>
        <taxon>Micromonosporaceae</taxon>
        <taxon>Natronosporangium</taxon>
    </lineage>
</organism>
<evidence type="ECO:0000313" key="2">
    <source>
        <dbReference type="EMBL" id="QSB12851.1"/>
    </source>
</evidence>
<dbReference type="InterPro" id="IPR010982">
    <property type="entry name" value="Lambda_DNA-bd_dom_sf"/>
</dbReference>
<name>A0A895Y643_9ACTN</name>
<evidence type="ECO:0000259" key="1">
    <source>
        <dbReference type="PROSITE" id="PS50943"/>
    </source>
</evidence>
<dbReference type="CDD" id="cd00093">
    <property type="entry name" value="HTH_XRE"/>
    <property type="match status" value="1"/>
</dbReference>
<gene>
    <name evidence="2" type="ORF">JQS43_14300</name>
</gene>
<dbReference type="RefSeq" id="WP_239674896.1">
    <property type="nucleotide sequence ID" value="NZ_CP070499.1"/>
</dbReference>
<dbReference type="KEGG" id="nhy:JQS43_14300"/>
<dbReference type="Pfam" id="PF13560">
    <property type="entry name" value="HTH_31"/>
    <property type="match status" value="1"/>
</dbReference>
<protein>
    <submittedName>
        <fullName evidence="2">Helix-turn-helix transcriptional regulator</fullName>
    </submittedName>
</protein>